<evidence type="ECO:0000256" key="2">
    <source>
        <dbReference type="SAM" id="Phobius"/>
    </source>
</evidence>
<accession>A0AAW9HN66</accession>
<protein>
    <submittedName>
        <fullName evidence="3">Uncharacterized protein</fullName>
    </submittedName>
</protein>
<dbReference type="AlphaFoldDB" id="A0AAW9HN66"/>
<feature type="transmembrane region" description="Helical" evidence="2">
    <location>
        <begin position="33"/>
        <end position="55"/>
    </location>
</feature>
<name>A0AAW9HN66_9ACTO</name>
<feature type="transmembrane region" description="Helical" evidence="2">
    <location>
        <begin position="135"/>
        <end position="161"/>
    </location>
</feature>
<dbReference type="Proteomes" id="UP001288320">
    <property type="component" value="Unassembled WGS sequence"/>
</dbReference>
<feature type="compositionally biased region" description="Low complexity" evidence="1">
    <location>
        <begin position="191"/>
        <end position="206"/>
    </location>
</feature>
<dbReference type="Proteomes" id="UP001284901">
    <property type="component" value="Unassembled WGS sequence"/>
</dbReference>
<dbReference type="EMBL" id="JAWNFV010000011">
    <property type="protein sequence ID" value="MDY5140862.1"/>
    <property type="molecule type" value="Genomic_DNA"/>
</dbReference>
<feature type="compositionally biased region" description="Low complexity" evidence="1">
    <location>
        <begin position="214"/>
        <end position="284"/>
    </location>
</feature>
<comment type="caution">
    <text evidence="3">The sequence shown here is derived from an EMBL/GenBank/DDBJ whole genome shotgun (WGS) entry which is preliminary data.</text>
</comment>
<evidence type="ECO:0000313" key="4">
    <source>
        <dbReference type="EMBL" id="MDY5146781.1"/>
    </source>
</evidence>
<evidence type="ECO:0000313" key="6">
    <source>
        <dbReference type="Proteomes" id="UP001288320"/>
    </source>
</evidence>
<evidence type="ECO:0000313" key="5">
    <source>
        <dbReference type="Proteomes" id="UP001284901"/>
    </source>
</evidence>
<dbReference type="EMBL" id="JAWNFY010000019">
    <property type="protein sequence ID" value="MDY5146781.1"/>
    <property type="molecule type" value="Genomic_DNA"/>
</dbReference>
<sequence>MSTQYPGYAQQPVPPSYPVPSASKRGTGALRGLAALTTTLCIALIILCFTPVLALGEDNASIFGLAHPGGVWLPVILYGVGLVLALLAGVLGLFITGRAAQAFSWLAPLGGAITLGGLAALSLDSSVSALREFGAQYTVLFWVTGALALVLALVGITQGVAAGTAAKKSARPAYPGYPGYPAAQPYGQGYPAQGYPNQGAPMQGYPQGYGQGYPGQAQYQGQQPYAQQYRQPYGQNYGQQAYAQQGYPQGSGQPQAQAQQTASSQSAPQSGPSAQSPESESPQN</sequence>
<keyword evidence="2" id="KW-0812">Transmembrane</keyword>
<keyword evidence="5" id="KW-1185">Reference proteome</keyword>
<gene>
    <name evidence="3" type="ORF">R6G74_06005</name>
    <name evidence="4" type="ORF">R6P33_07110</name>
</gene>
<feature type="region of interest" description="Disordered" evidence="1">
    <location>
        <begin position="191"/>
        <end position="284"/>
    </location>
</feature>
<evidence type="ECO:0000256" key="1">
    <source>
        <dbReference type="SAM" id="MobiDB-lite"/>
    </source>
</evidence>
<feature type="transmembrane region" description="Helical" evidence="2">
    <location>
        <begin position="102"/>
        <end position="123"/>
    </location>
</feature>
<reference evidence="3 5" key="1">
    <citation type="submission" date="2023-10" db="EMBL/GenBank/DDBJ databases">
        <title>Whole Genome based description of the genera Actinobaculum and Actinotignum reveals a complex phylogenetic relationship within the species included in the genus Actinotignum.</title>
        <authorList>
            <person name="Jensen C.S."/>
            <person name="Dargis R."/>
            <person name="Kemp M."/>
            <person name="Christensen J.J."/>
        </authorList>
    </citation>
    <scope>NUCLEOTIDE SEQUENCE</scope>
    <source>
        <strain evidence="4 5">SLA_B089</strain>
        <strain evidence="3">SLA_B245</strain>
    </source>
</reference>
<organism evidence="3 6">
    <name type="scientific">Actinotignum timonense</name>
    <dbReference type="NCBI Taxonomy" id="1870995"/>
    <lineage>
        <taxon>Bacteria</taxon>
        <taxon>Bacillati</taxon>
        <taxon>Actinomycetota</taxon>
        <taxon>Actinomycetes</taxon>
        <taxon>Actinomycetales</taxon>
        <taxon>Actinomycetaceae</taxon>
        <taxon>Actinotignum</taxon>
    </lineage>
</organism>
<feature type="transmembrane region" description="Helical" evidence="2">
    <location>
        <begin position="75"/>
        <end position="95"/>
    </location>
</feature>
<keyword evidence="2" id="KW-1133">Transmembrane helix</keyword>
<keyword evidence="2" id="KW-0472">Membrane</keyword>
<evidence type="ECO:0000313" key="3">
    <source>
        <dbReference type="EMBL" id="MDY5140862.1"/>
    </source>
</evidence>
<dbReference type="GeneID" id="92814715"/>
<dbReference type="RefSeq" id="WP_087070430.1">
    <property type="nucleotide sequence ID" value="NZ_CAUPFC010000003.1"/>
</dbReference>
<proteinExistence type="predicted"/>